<sequence>MGRWTRGRWTRGRGDAGRGDAGRGGEGTLGEGTLGEGTMDAGRGDAGRGGEGTLGEGALGRGGAGRGDDGRWDAGRGGEGTLGDGTLGDGTLGEGMMDDGTLDEGVRGRWARGRWDAGRGGEGTLDEGTLDEGARGRWDACGAPALRSHLIVDLRSADSADLNFFKNLEVFNFRSFRLVSAPPTSESSSHFLLSARTYVTGNFQGAEVKRGSASPAAPTRSPPLQQHFQGSGRMNVVLLRRSGVQFTGVDGFTGPAGTWTDDAHE</sequence>
<reference evidence="2 3" key="1">
    <citation type="submission" date="2019-04" db="EMBL/GenBank/DDBJ databases">
        <title>Chromosome genome assembly for Takifugu flavidus.</title>
        <authorList>
            <person name="Xiao S."/>
        </authorList>
    </citation>
    <scope>NUCLEOTIDE SEQUENCE [LARGE SCALE GENOMIC DNA]</scope>
    <source>
        <strain evidence="2">HTHZ2018</strain>
        <tissue evidence="2">Muscle</tissue>
    </source>
</reference>
<feature type="compositionally biased region" description="Basic residues" evidence="1">
    <location>
        <begin position="1"/>
        <end position="11"/>
    </location>
</feature>
<dbReference type="EMBL" id="RHFK02000022">
    <property type="protein sequence ID" value="TWW55483.1"/>
    <property type="molecule type" value="Genomic_DNA"/>
</dbReference>
<name>A0A5C6MKV6_9TELE</name>
<keyword evidence="3" id="KW-1185">Reference proteome</keyword>
<feature type="region of interest" description="Disordered" evidence="1">
    <location>
        <begin position="209"/>
        <end position="228"/>
    </location>
</feature>
<feature type="compositionally biased region" description="Gly residues" evidence="1">
    <location>
        <begin position="77"/>
        <end position="93"/>
    </location>
</feature>
<dbReference type="AlphaFoldDB" id="A0A5C6MKV6"/>
<feature type="compositionally biased region" description="Low complexity" evidence="1">
    <location>
        <begin position="212"/>
        <end position="223"/>
    </location>
</feature>
<evidence type="ECO:0000313" key="3">
    <source>
        <dbReference type="Proteomes" id="UP000324091"/>
    </source>
</evidence>
<evidence type="ECO:0000256" key="1">
    <source>
        <dbReference type="SAM" id="MobiDB-lite"/>
    </source>
</evidence>
<organism evidence="2 3">
    <name type="scientific">Takifugu flavidus</name>
    <name type="common">sansaifugu</name>
    <dbReference type="NCBI Taxonomy" id="433684"/>
    <lineage>
        <taxon>Eukaryota</taxon>
        <taxon>Metazoa</taxon>
        <taxon>Chordata</taxon>
        <taxon>Craniata</taxon>
        <taxon>Vertebrata</taxon>
        <taxon>Euteleostomi</taxon>
        <taxon>Actinopterygii</taxon>
        <taxon>Neopterygii</taxon>
        <taxon>Teleostei</taxon>
        <taxon>Neoteleostei</taxon>
        <taxon>Acanthomorphata</taxon>
        <taxon>Eupercaria</taxon>
        <taxon>Tetraodontiformes</taxon>
        <taxon>Tetradontoidea</taxon>
        <taxon>Tetraodontidae</taxon>
        <taxon>Takifugu</taxon>
    </lineage>
</organism>
<comment type="caution">
    <text evidence="2">The sequence shown here is derived from an EMBL/GenBank/DDBJ whole genome shotgun (WGS) entry which is preliminary data.</text>
</comment>
<protein>
    <submittedName>
        <fullName evidence="2">Uncharacterized protein</fullName>
    </submittedName>
</protein>
<accession>A0A5C6MKV6</accession>
<feature type="compositionally biased region" description="Gly residues" evidence="1">
    <location>
        <begin position="24"/>
        <end position="35"/>
    </location>
</feature>
<dbReference type="Proteomes" id="UP000324091">
    <property type="component" value="Chromosome 9"/>
</dbReference>
<feature type="region of interest" description="Disordered" evidence="1">
    <location>
        <begin position="1"/>
        <end position="136"/>
    </location>
</feature>
<feature type="compositionally biased region" description="Gly residues" evidence="1">
    <location>
        <begin position="49"/>
        <end position="65"/>
    </location>
</feature>
<feature type="compositionally biased region" description="Basic and acidic residues" evidence="1">
    <location>
        <begin position="66"/>
        <end position="76"/>
    </location>
</feature>
<feature type="compositionally biased region" description="Basic and acidic residues" evidence="1">
    <location>
        <begin position="12"/>
        <end position="23"/>
    </location>
</feature>
<evidence type="ECO:0000313" key="2">
    <source>
        <dbReference type="EMBL" id="TWW55483.1"/>
    </source>
</evidence>
<gene>
    <name evidence="2" type="ORF">D4764_09G0005320</name>
</gene>
<proteinExistence type="predicted"/>